<evidence type="ECO:0000256" key="1">
    <source>
        <dbReference type="SAM" id="MobiDB-lite"/>
    </source>
</evidence>
<accession>A0A1L9T5H1</accession>
<dbReference type="GeneID" id="63761402"/>
<keyword evidence="3" id="KW-1185">Reference proteome</keyword>
<proteinExistence type="predicted"/>
<dbReference type="AlphaFoldDB" id="A0A1L9T5H1"/>
<evidence type="ECO:0000313" key="3">
    <source>
        <dbReference type="Proteomes" id="UP000184356"/>
    </source>
</evidence>
<dbReference type="Proteomes" id="UP000184356">
    <property type="component" value="Unassembled WGS sequence"/>
</dbReference>
<dbReference type="OrthoDB" id="3800761at2759"/>
<protein>
    <submittedName>
        <fullName evidence="2">Uncharacterized protein</fullName>
    </submittedName>
</protein>
<gene>
    <name evidence="2" type="ORF">ASPSYDRAFT_35371</name>
</gene>
<dbReference type="VEuPathDB" id="FungiDB:ASPSYDRAFT_35371"/>
<feature type="region of interest" description="Disordered" evidence="1">
    <location>
        <begin position="232"/>
        <end position="274"/>
    </location>
</feature>
<dbReference type="EMBL" id="KV878594">
    <property type="protein sequence ID" value="OJJ54692.1"/>
    <property type="molecule type" value="Genomic_DNA"/>
</dbReference>
<reference evidence="3" key="1">
    <citation type="journal article" date="2017" name="Genome Biol.">
        <title>Comparative genomics reveals high biological diversity and specific adaptations in the industrially and medically important fungal genus Aspergillus.</title>
        <authorList>
            <person name="de Vries R.P."/>
            <person name="Riley R."/>
            <person name="Wiebenga A."/>
            <person name="Aguilar-Osorio G."/>
            <person name="Amillis S."/>
            <person name="Uchima C.A."/>
            <person name="Anderluh G."/>
            <person name="Asadollahi M."/>
            <person name="Askin M."/>
            <person name="Barry K."/>
            <person name="Battaglia E."/>
            <person name="Bayram O."/>
            <person name="Benocci T."/>
            <person name="Braus-Stromeyer S.A."/>
            <person name="Caldana C."/>
            <person name="Canovas D."/>
            <person name="Cerqueira G.C."/>
            <person name="Chen F."/>
            <person name="Chen W."/>
            <person name="Choi C."/>
            <person name="Clum A."/>
            <person name="Dos Santos R.A."/>
            <person name="Damasio A.R."/>
            <person name="Diallinas G."/>
            <person name="Emri T."/>
            <person name="Fekete E."/>
            <person name="Flipphi M."/>
            <person name="Freyberg S."/>
            <person name="Gallo A."/>
            <person name="Gournas C."/>
            <person name="Habgood R."/>
            <person name="Hainaut M."/>
            <person name="Harispe M.L."/>
            <person name="Henrissat B."/>
            <person name="Hilden K.S."/>
            <person name="Hope R."/>
            <person name="Hossain A."/>
            <person name="Karabika E."/>
            <person name="Karaffa L."/>
            <person name="Karanyi Z."/>
            <person name="Krasevec N."/>
            <person name="Kuo A."/>
            <person name="Kusch H."/>
            <person name="LaButti K."/>
            <person name="Lagendijk E.L."/>
            <person name="Lapidus A."/>
            <person name="Levasseur A."/>
            <person name="Lindquist E."/>
            <person name="Lipzen A."/>
            <person name="Logrieco A.F."/>
            <person name="MacCabe A."/>
            <person name="Maekelae M.R."/>
            <person name="Malavazi I."/>
            <person name="Melin P."/>
            <person name="Meyer V."/>
            <person name="Mielnichuk N."/>
            <person name="Miskei M."/>
            <person name="Molnar A.P."/>
            <person name="Mule G."/>
            <person name="Ngan C.Y."/>
            <person name="Orejas M."/>
            <person name="Orosz E."/>
            <person name="Ouedraogo J.P."/>
            <person name="Overkamp K.M."/>
            <person name="Park H.-S."/>
            <person name="Perrone G."/>
            <person name="Piumi F."/>
            <person name="Punt P.J."/>
            <person name="Ram A.F."/>
            <person name="Ramon A."/>
            <person name="Rauscher S."/>
            <person name="Record E."/>
            <person name="Riano-Pachon D.M."/>
            <person name="Robert V."/>
            <person name="Roehrig J."/>
            <person name="Ruller R."/>
            <person name="Salamov A."/>
            <person name="Salih N.S."/>
            <person name="Samson R.A."/>
            <person name="Sandor E."/>
            <person name="Sanguinetti M."/>
            <person name="Schuetze T."/>
            <person name="Sepcic K."/>
            <person name="Shelest E."/>
            <person name="Sherlock G."/>
            <person name="Sophianopoulou V."/>
            <person name="Squina F.M."/>
            <person name="Sun H."/>
            <person name="Susca A."/>
            <person name="Todd R.B."/>
            <person name="Tsang A."/>
            <person name="Unkles S.E."/>
            <person name="van de Wiele N."/>
            <person name="van Rossen-Uffink D."/>
            <person name="Oliveira J.V."/>
            <person name="Vesth T.C."/>
            <person name="Visser J."/>
            <person name="Yu J.-H."/>
            <person name="Zhou M."/>
            <person name="Andersen M.R."/>
            <person name="Archer D.B."/>
            <person name="Baker S.E."/>
            <person name="Benoit I."/>
            <person name="Brakhage A.A."/>
            <person name="Braus G.H."/>
            <person name="Fischer R."/>
            <person name="Frisvad J.C."/>
            <person name="Goldman G.H."/>
            <person name="Houbraken J."/>
            <person name="Oakley B."/>
            <person name="Pocsi I."/>
            <person name="Scazzocchio C."/>
            <person name="Seiboth B."/>
            <person name="vanKuyk P.A."/>
            <person name="Wortman J."/>
            <person name="Dyer P.S."/>
            <person name="Grigoriev I.V."/>
        </authorList>
    </citation>
    <scope>NUCLEOTIDE SEQUENCE [LARGE SCALE GENOMIC DNA]</scope>
    <source>
        <strain evidence="3">CBS 593.65</strain>
    </source>
</reference>
<sequence length="290" mass="32511">MARHSASTPSGNRKRRREAPGATEDWSPGPSNPSGPFPENTKRAILTAAAMRCFICTEKHYHSAHIIEEADRSIPIIEQRGLINFKPRSQLNVVGLCPNCHTNYNDHRDPNVAFYPTDLQFLIRFELRDRARRGKESPRERITPTAAQYVRQCGLYNRIQLDWKGLDTYKVLEPAAWNGAPLATIPRTFAMMSCPRVGGIPKQDREDLSSSGTYTTAMMTRKCDQNFGIDPEIEFDNNPEGGGDDATLGGSTDLGAVDEKADYEDDEDGMPSRKRRALAGSWKTSCLWFQ</sequence>
<dbReference type="RefSeq" id="XP_040698498.1">
    <property type="nucleotide sequence ID" value="XM_040845329.1"/>
</dbReference>
<evidence type="ECO:0000313" key="2">
    <source>
        <dbReference type="EMBL" id="OJJ54692.1"/>
    </source>
</evidence>
<organism evidence="2 3">
    <name type="scientific">Aspergillus sydowii CBS 593.65</name>
    <dbReference type="NCBI Taxonomy" id="1036612"/>
    <lineage>
        <taxon>Eukaryota</taxon>
        <taxon>Fungi</taxon>
        <taxon>Dikarya</taxon>
        <taxon>Ascomycota</taxon>
        <taxon>Pezizomycotina</taxon>
        <taxon>Eurotiomycetes</taxon>
        <taxon>Eurotiomycetidae</taxon>
        <taxon>Eurotiales</taxon>
        <taxon>Aspergillaceae</taxon>
        <taxon>Aspergillus</taxon>
        <taxon>Aspergillus subgen. Nidulantes</taxon>
    </lineage>
</organism>
<feature type="compositionally biased region" description="Polar residues" evidence="1">
    <location>
        <begin position="1"/>
        <end position="11"/>
    </location>
</feature>
<name>A0A1L9T5H1_9EURO</name>
<feature type="region of interest" description="Disordered" evidence="1">
    <location>
        <begin position="1"/>
        <end position="40"/>
    </location>
</feature>
<dbReference type="STRING" id="1036612.A0A1L9T5H1"/>